<dbReference type="Proteomes" id="UP001053296">
    <property type="component" value="Chromosome"/>
</dbReference>
<evidence type="ECO:0000256" key="7">
    <source>
        <dbReference type="ARBA" id="ARBA00023209"/>
    </source>
</evidence>
<keyword evidence="7 11" id="KW-0594">Phospholipid biosynthesis</keyword>
<evidence type="ECO:0000256" key="11">
    <source>
        <dbReference type="HAMAP-Rule" id="MF_00664"/>
    </source>
</evidence>
<keyword evidence="5 11" id="KW-0472">Membrane</keyword>
<evidence type="ECO:0000256" key="4">
    <source>
        <dbReference type="ARBA" id="ARBA00023098"/>
    </source>
</evidence>
<dbReference type="Pfam" id="PF02666">
    <property type="entry name" value="PS_Dcarbxylase"/>
    <property type="match status" value="1"/>
</dbReference>
<keyword evidence="4 11" id="KW-0443">Lipid metabolism</keyword>
<keyword evidence="14" id="KW-1185">Reference proteome</keyword>
<evidence type="ECO:0000256" key="5">
    <source>
        <dbReference type="ARBA" id="ARBA00023136"/>
    </source>
</evidence>
<feature type="active site" description="Schiff-base intermediate with substrate; via pyruvic acid" evidence="11">
    <location>
        <position position="182"/>
    </location>
</feature>
<feature type="transmembrane region" description="Helical" evidence="12">
    <location>
        <begin position="12"/>
        <end position="45"/>
    </location>
</feature>
<evidence type="ECO:0000256" key="12">
    <source>
        <dbReference type="SAM" id="Phobius"/>
    </source>
</evidence>
<dbReference type="EMBL" id="AP024485">
    <property type="protein sequence ID" value="BCS87462.1"/>
    <property type="molecule type" value="Genomic_DNA"/>
</dbReference>
<keyword evidence="6 11" id="KW-0865">Zymogen</keyword>
<keyword evidence="10 11" id="KW-0670">Pyruvate</keyword>
<feature type="chain" id="PRO_5044931984" description="Phosphatidylserine decarboxylase beta chain" evidence="11">
    <location>
        <begin position="1"/>
        <end position="181"/>
    </location>
</feature>
<keyword evidence="12" id="KW-0812">Transmembrane</keyword>
<comment type="pathway">
    <text evidence="11">Phospholipid metabolism; phosphatidylethanolamine biosynthesis; phosphatidylethanolamine from CDP-diacylglycerol: step 2/2.</text>
</comment>
<evidence type="ECO:0000313" key="13">
    <source>
        <dbReference type="EMBL" id="BCS87462.1"/>
    </source>
</evidence>
<protein>
    <recommendedName>
        <fullName evidence="11">Phosphatidylserine decarboxylase proenzyme</fullName>
        <ecNumber evidence="11">4.1.1.65</ecNumber>
    </recommendedName>
    <component>
        <recommendedName>
            <fullName evidence="11">Phosphatidylserine decarboxylase alpha chain</fullName>
        </recommendedName>
    </component>
    <component>
        <recommendedName>
            <fullName evidence="11">Phosphatidylserine decarboxylase beta chain</fullName>
        </recommendedName>
    </component>
</protein>
<comment type="similarity">
    <text evidence="11">Belongs to the phosphatidylserine decarboxylase family. PSD-A subfamily.</text>
</comment>
<dbReference type="InterPro" id="IPR003817">
    <property type="entry name" value="PS_Dcarbxylase"/>
</dbReference>
<feature type="site" description="Cleavage (non-hydrolytic); by autocatalysis" evidence="11">
    <location>
        <begin position="181"/>
        <end position="182"/>
    </location>
</feature>
<evidence type="ECO:0000256" key="8">
    <source>
        <dbReference type="ARBA" id="ARBA00023239"/>
    </source>
</evidence>
<evidence type="ECO:0000256" key="1">
    <source>
        <dbReference type="ARBA" id="ARBA00022475"/>
    </source>
</evidence>
<dbReference type="HAMAP" id="MF_00664">
    <property type="entry name" value="PS_decarb_PSD_A"/>
    <property type="match status" value="1"/>
</dbReference>
<dbReference type="PANTHER" id="PTHR35809">
    <property type="entry name" value="ARCHAETIDYLSERINE DECARBOXYLASE PROENZYME-RELATED"/>
    <property type="match status" value="1"/>
</dbReference>
<reference evidence="13" key="1">
    <citation type="journal article" date="2022" name="Arch. Microbiol.">
        <title>Pseudodesulfovibrio sediminis sp. nov., a mesophilic and neutrophilic sulfate-reducing bacterium isolated from sediment of a brackish lake.</title>
        <authorList>
            <person name="Takahashi A."/>
            <person name="Kojima H."/>
            <person name="Watanabe M."/>
            <person name="Fukui M."/>
        </authorList>
    </citation>
    <scope>NUCLEOTIDE SEQUENCE</scope>
    <source>
        <strain evidence="13">SF6</strain>
    </source>
</reference>
<keyword evidence="1 11" id="KW-1003">Cell membrane</keyword>
<comment type="subunit">
    <text evidence="11">Heterodimer of a large membrane-associated beta subunit and a small pyruvoyl-containing alpha subunit.</text>
</comment>
<keyword evidence="9 11" id="KW-1208">Phospholipid metabolism</keyword>
<evidence type="ECO:0000256" key="10">
    <source>
        <dbReference type="ARBA" id="ARBA00023317"/>
    </source>
</evidence>
<dbReference type="InterPro" id="IPR033175">
    <property type="entry name" value="PSD-A"/>
</dbReference>
<evidence type="ECO:0000256" key="2">
    <source>
        <dbReference type="ARBA" id="ARBA00022516"/>
    </source>
</evidence>
<sequence length="215" mass="23609">MLKPSAGVALEGLPYIIISAFTTLLFAIMGWWPVMLIGLGLTCFIGHFFRDPERVGPEDAEAVSSPADGKVIKIAREKDPVSGEERQVIAIFMNVFNVHVNRMPVSGKIETIRYIPGKFVNASFDKASEDNERNVVVVTGKGNQRFTMVQIAGLIARRIVCWAEPADKLKRGERFGLIKFGSRVDLYMPDGYAPIVSVGQKVIAGETALAVKRKA</sequence>
<feature type="chain" id="PRO_5044931985" description="Phosphatidylserine decarboxylase alpha chain" evidence="11">
    <location>
        <begin position="182"/>
        <end position="215"/>
    </location>
</feature>
<keyword evidence="2 11" id="KW-0444">Lipid biosynthesis</keyword>
<dbReference type="NCBIfam" id="NF003685">
    <property type="entry name" value="PRK05305.2-5"/>
    <property type="match status" value="1"/>
</dbReference>
<comment type="catalytic activity">
    <reaction evidence="11">
        <text>a 1,2-diacyl-sn-glycero-3-phospho-L-serine + H(+) = a 1,2-diacyl-sn-glycero-3-phosphoethanolamine + CO2</text>
        <dbReference type="Rhea" id="RHEA:20828"/>
        <dbReference type="ChEBI" id="CHEBI:15378"/>
        <dbReference type="ChEBI" id="CHEBI:16526"/>
        <dbReference type="ChEBI" id="CHEBI:57262"/>
        <dbReference type="ChEBI" id="CHEBI:64612"/>
        <dbReference type="EC" id="4.1.1.65"/>
    </reaction>
</comment>
<dbReference type="RefSeq" id="WP_229593756.1">
    <property type="nucleotide sequence ID" value="NZ_AP024485.1"/>
</dbReference>
<gene>
    <name evidence="11 13" type="primary">psd</name>
    <name evidence="13" type="ORF">PSDVSF_07040</name>
</gene>
<organism evidence="13 14">
    <name type="scientific">Pseudodesulfovibrio sediminis</name>
    <dbReference type="NCBI Taxonomy" id="2810563"/>
    <lineage>
        <taxon>Bacteria</taxon>
        <taxon>Pseudomonadati</taxon>
        <taxon>Thermodesulfobacteriota</taxon>
        <taxon>Desulfovibrionia</taxon>
        <taxon>Desulfovibrionales</taxon>
        <taxon>Desulfovibrionaceae</taxon>
    </lineage>
</organism>
<feature type="modified residue" description="Pyruvic acid (Ser); by autocatalysis" evidence="11">
    <location>
        <position position="182"/>
    </location>
</feature>
<dbReference type="PANTHER" id="PTHR35809:SF1">
    <property type="entry name" value="ARCHAETIDYLSERINE DECARBOXYLASE PROENZYME-RELATED"/>
    <property type="match status" value="1"/>
</dbReference>
<proteinExistence type="inferred from homology"/>
<name>A0ABM7P3N5_9BACT</name>
<keyword evidence="12" id="KW-1133">Transmembrane helix</keyword>
<comment type="PTM">
    <text evidence="11">Is synthesized initially as an inactive proenzyme. Formation of the active enzyme involves a self-maturation process in which the active site pyruvoyl group is generated from an internal serine residue via an autocatalytic post-translational modification. Two non-identical subunits are generated from the proenzyme in this reaction, and the pyruvate is formed at the N-terminus of the alpha chain, which is derived from the carboxyl end of the proenzyme. The post-translation cleavage follows an unusual pathway, termed non-hydrolytic serinolysis, in which the side chain hydroxyl group of the serine supplies its oxygen atom to form the C-terminus of the beta chain, while the remainder of the serine residue undergoes an oxidative deamination to produce ammonia and the pyruvoyl prosthetic group on the alpha chain.</text>
</comment>
<evidence type="ECO:0000313" key="14">
    <source>
        <dbReference type="Proteomes" id="UP001053296"/>
    </source>
</evidence>
<dbReference type="EC" id="4.1.1.65" evidence="11"/>
<dbReference type="NCBIfam" id="NF003678">
    <property type="entry name" value="PRK05305.1-2"/>
    <property type="match status" value="1"/>
</dbReference>
<evidence type="ECO:0000256" key="9">
    <source>
        <dbReference type="ARBA" id="ARBA00023264"/>
    </source>
</evidence>
<keyword evidence="8 11" id="KW-0456">Lyase</keyword>
<comment type="function">
    <text evidence="11">Catalyzes the formation of phosphatidylethanolamine (PtdEtn) from phosphatidylserine (PtdSer).</text>
</comment>
<accession>A0ABM7P3N5</accession>
<evidence type="ECO:0000256" key="3">
    <source>
        <dbReference type="ARBA" id="ARBA00022793"/>
    </source>
</evidence>
<comment type="subcellular location">
    <subcellularLocation>
        <location evidence="11">Cell membrane</location>
        <topology evidence="11">Peripheral membrane protein</topology>
    </subcellularLocation>
</comment>
<keyword evidence="3 11" id="KW-0210">Decarboxylase</keyword>
<comment type="cofactor">
    <cofactor evidence="11">
        <name>pyruvate</name>
        <dbReference type="ChEBI" id="CHEBI:15361"/>
    </cofactor>
    <text evidence="11">Binds 1 pyruvoyl group covalently per subunit.</text>
</comment>
<evidence type="ECO:0000256" key="6">
    <source>
        <dbReference type="ARBA" id="ARBA00023145"/>
    </source>
</evidence>